<protein>
    <recommendedName>
        <fullName evidence="3">Replication factor A C-terminal domain-containing protein</fullName>
    </recommendedName>
</protein>
<organism evidence="1 2">
    <name type="scientific">Cuscuta epithymum</name>
    <dbReference type="NCBI Taxonomy" id="186058"/>
    <lineage>
        <taxon>Eukaryota</taxon>
        <taxon>Viridiplantae</taxon>
        <taxon>Streptophyta</taxon>
        <taxon>Embryophyta</taxon>
        <taxon>Tracheophyta</taxon>
        <taxon>Spermatophyta</taxon>
        <taxon>Magnoliopsida</taxon>
        <taxon>eudicotyledons</taxon>
        <taxon>Gunneridae</taxon>
        <taxon>Pentapetalae</taxon>
        <taxon>asterids</taxon>
        <taxon>lamiids</taxon>
        <taxon>Solanales</taxon>
        <taxon>Convolvulaceae</taxon>
        <taxon>Cuscuteae</taxon>
        <taxon>Cuscuta</taxon>
        <taxon>Cuscuta subgen. Cuscuta</taxon>
    </lineage>
</organism>
<name>A0AAV0FT24_9ASTE</name>
<comment type="caution">
    <text evidence="1">The sequence shown here is derived from an EMBL/GenBank/DDBJ whole genome shotgun (WGS) entry which is preliminary data.</text>
</comment>
<dbReference type="Proteomes" id="UP001152523">
    <property type="component" value="Unassembled WGS sequence"/>
</dbReference>
<dbReference type="EMBL" id="CAMAPF010001011">
    <property type="protein sequence ID" value="CAH9138747.1"/>
    <property type="molecule type" value="Genomic_DNA"/>
</dbReference>
<sequence>MTAEILIANVKPETQRWTCRLTVIEKQNVRSAKNSPIKFMPIILMDSAGTKVQATAFQSDIAGLDQRLTLYSTYLISNAYVKPLTDLRHCVDKTYAYVWSFNRRTLIQDVAPTEGVDHRQLAESATRPFWEFYTCYLHDEKICVLAAIVSKLPRAFIVTSDEQKVAWDVVLVDEDCTPIPLTMWEEFVTRHGAEIEKRLNEGEFPLVLIQRAAINLFQGMSLSTRFDSHMELNPSGERALVLKKWVASNTLKITELVVKKKYNDALVDIARPISQPRTAVSAVEAQLNTVPVVWVCGKFTLAANPGNGFYVGCDYCNRKVYGDAGISFECLFCGQKHGTMVKRYICNASLGDTHSCIPVTLFTSDILRLFEYVDMNPETDMDLEALDAKLRSLTLLTGVKRSKNNEDGLQKNPYSIVFVAKEDPP</sequence>
<evidence type="ECO:0000313" key="1">
    <source>
        <dbReference type="EMBL" id="CAH9138747.1"/>
    </source>
</evidence>
<evidence type="ECO:0000313" key="2">
    <source>
        <dbReference type="Proteomes" id="UP001152523"/>
    </source>
</evidence>
<keyword evidence="2" id="KW-1185">Reference proteome</keyword>
<reference evidence="1" key="1">
    <citation type="submission" date="2022-07" db="EMBL/GenBank/DDBJ databases">
        <authorList>
            <person name="Macas J."/>
            <person name="Novak P."/>
            <person name="Neumann P."/>
        </authorList>
    </citation>
    <scope>NUCLEOTIDE SEQUENCE</scope>
</reference>
<gene>
    <name evidence="1" type="ORF">CEPIT_LOCUS37050</name>
</gene>
<proteinExistence type="predicted"/>
<dbReference type="SUPFAM" id="SSF50249">
    <property type="entry name" value="Nucleic acid-binding proteins"/>
    <property type="match status" value="3"/>
</dbReference>
<dbReference type="Gene3D" id="2.40.50.140">
    <property type="entry name" value="Nucleic acid-binding proteins"/>
    <property type="match status" value="3"/>
</dbReference>
<accession>A0AAV0FT24</accession>
<evidence type="ECO:0008006" key="3">
    <source>
        <dbReference type="Google" id="ProtNLM"/>
    </source>
</evidence>
<dbReference type="AlphaFoldDB" id="A0AAV0FT24"/>
<dbReference type="InterPro" id="IPR012340">
    <property type="entry name" value="NA-bd_OB-fold"/>
</dbReference>